<keyword evidence="2" id="KW-1185">Reference proteome</keyword>
<feature type="compositionally biased region" description="Basic and acidic residues" evidence="1">
    <location>
        <begin position="241"/>
        <end position="250"/>
    </location>
</feature>
<name>A0A6J3R6I5_TURTR</name>
<gene>
    <name evidence="3" type="primary">C3H19orf57</name>
</gene>
<feature type="compositionally biased region" description="Acidic residues" evidence="1">
    <location>
        <begin position="396"/>
        <end position="406"/>
    </location>
</feature>
<feature type="compositionally biased region" description="Basic and acidic residues" evidence="1">
    <location>
        <begin position="507"/>
        <end position="520"/>
    </location>
</feature>
<protein>
    <submittedName>
        <fullName evidence="3">Uncharacterized protein C19orf57 homolog</fullName>
    </submittedName>
</protein>
<feature type="region of interest" description="Disordered" evidence="1">
    <location>
        <begin position="124"/>
        <end position="440"/>
    </location>
</feature>
<organism evidence="2 3">
    <name type="scientific">Tursiops truncatus</name>
    <name type="common">Atlantic bottle-nosed dolphin</name>
    <name type="synonym">Delphinus truncatus</name>
    <dbReference type="NCBI Taxonomy" id="9739"/>
    <lineage>
        <taxon>Eukaryota</taxon>
        <taxon>Metazoa</taxon>
        <taxon>Chordata</taxon>
        <taxon>Craniata</taxon>
        <taxon>Vertebrata</taxon>
        <taxon>Euteleostomi</taxon>
        <taxon>Mammalia</taxon>
        <taxon>Eutheria</taxon>
        <taxon>Laurasiatheria</taxon>
        <taxon>Artiodactyla</taxon>
        <taxon>Whippomorpha</taxon>
        <taxon>Cetacea</taxon>
        <taxon>Odontoceti</taxon>
        <taxon>Delphinidae</taxon>
        <taxon>Tursiops</taxon>
    </lineage>
</organism>
<dbReference type="InParanoid" id="A0A6J3R6I5"/>
<feature type="compositionally biased region" description="Pro residues" evidence="1">
    <location>
        <begin position="17"/>
        <end position="30"/>
    </location>
</feature>
<proteinExistence type="predicted"/>
<evidence type="ECO:0000313" key="3">
    <source>
        <dbReference type="RefSeq" id="XP_033710064.1"/>
    </source>
</evidence>
<dbReference type="GO" id="GO:1990918">
    <property type="term" value="P:double-strand break repair involved in meiotic recombination"/>
    <property type="evidence" value="ECO:0007669"/>
    <property type="project" value="InterPro"/>
</dbReference>
<sequence>MAAHEPFLNPTPLAGAPQPPTSHPRPPGWPPHFRLGPWAPRNPSAATGLAGPAALKLQLPAGSARACRRAAERWAVPRAARERGGACASARGGVGIARARDGASKCEGKRWSVCGCEISLGRDKMSKRKKLRTSGGEGIRPPKLPKNPRLGDSDGDPQSSKLGHWHHPEETESRSGPAPSAEQSPEAPGQAASSSPYEEVGAPSRLLGQPEKEPVRLPPSQNSAGRFVPQFTKPRKTVTGRAEKREEDPRSGAFSLETLPEPSAQQARSQPREESPGLALQETRDPGDQTQADSACPEPSGQNPVTPVPGDGDPQPLASSTASLEWGTVPSASERASQDHLSKHGTNVPDGGSTEEGWLPGDHGQKGHLPGSDAEEEPDQGAPQEGGARGEAGAELPEECQEEEDGILGPEPRSAAQGPSGPLQTPSWTGGGAEGSYSSPRCSRLGAVVIAGVSTDATEPEQRALGVAGPGGTVNARVTASPSGKAPDGGHSRALLGCMPLNGETTGGREEARRADKPPDDVPGGLAASLAPAHESQEPTIGAGDSSPLALQMGPGVGQTQVPGPDQEGLGGMCLLPLLSQPVAKKTAELGSQSHEQDLKGRSLSLGACAPPAYREAVDGPPQDAGARQGSPEAHTSPAGQPEHPADSSEQAVWEGSSAMELYFLPDSQTQDALEAPGFEAPPEQLSPAGSGLDPCWPGTSPRADGGSLAEAQPRTRMGIKTCEAARMEDATDTVRGLVIELSNLNRLIMSAHRDLEAFKRLNYYQKAKPAGKAPAAYTPKGAGNLPRGEQSWRDS</sequence>
<dbReference type="CTD" id="79173"/>
<dbReference type="Pfam" id="PF15710">
    <property type="entry name" value="Brme1"/>
    <property type="match status" value="1"/>
</dbReference>
<reference evidence="3" key="1">
    <citation type="submission" date="2025-08" db="UniProtKB">
        <authorList>
            <consortium name="RefSeq"/>
        </authorList>
    </citation>
    <scope>IDENTIFICATION</scope>
    <source>
        <tissue evidence="3">Spleen</tissue>
    </source>
</reference>
<dbReference type="PANTHER" id="PTHR14583:SF0">
    <property type="entry name" value="BREAK REPAIR MEIOTIC RECOMBINASE RECRUITMENT FACTOR 1"/>
    <property type="match status" value="1"/>
</dbReference>
<feature type="compositionally biased region" description="Low complexity" evidence="1">
    <location>
        <begin position="552"/>
        <end position="567"/>
    </location>
</feature>
<evidence type="ECO:0000256" key="1">
    <source>
        <dbReference type="SAM" id="MobiDB-lite"/>
    </source>
</evidence>
<dbReference type="PANTHER" id="PTHR14583">
    <property type="entry name" value="UNCHARACTERIZED PROTEIN C19ORF57 FAMILY MEMBER"/>
    <property type="match status" value="1"/>
</dbReference>
<feature type="compositionally biased region" description="Low complexity" evidence="1">
    <location>
        <begin position="175"/>
        <end position="189"/>
    </location>
</feature>
<feature type="compositionally biased region" description="Low complexity" evidence="1">
    <location>
        <begin position="380"/>
        <end position="395"/>
    </location>
</feature>
<dbReference type="InterPro" id="IPR031441">
    <property type="entry name" value="Brme1"/>
</dbReference>
<feature type="region of interest" description="Disordered" evidence="1">
    <location>
        <begin position="770"/>
        <end position="796"/>
    </location>
</feature>
<feature type="region of interest" description="Disordered" evidence="1">
    <location>
        <begin position="1"/>
        <end position="47"/>
    </location>
</feature>
<feature type="region of interest" description="Disordered" evidence="1">
    <location>
        <begin position="463"/>
        <end position="570"/>
    </location>
</feature>
<dbReference type="Proteomes" id="UP000245320">
    <property type="component" value="Chromosome 3"/>
</dbReference>
<dbReference type="AlphaFoldDB" id="A0A6J3R6I5"/>
<dbReference type="OrthoDB" id="9940137at2759"/>
<dbReference type="FunCoup" id="A0A6J3R6I5">
    <property type="interactions" value="424"/>
</dbReference>
<evidence type="ECO:0000313" key="2">
    <source>
        <dbReference type="Proteomes" id="UP000245320"/>
    </source>
</evidence>
<feature type="compositionally biased region" description="Low complexity" evidence="1">
    <location>
        <begin position="770"/>
        <end position="784"/>
    </location>
</feature>
<feature type="region of interest" description="Disordered" evidence="1">
    <location>
        <begin position="612"/>
        <end position="653"/>
    </location>
</feature>
<accession>A0A6J3R6I5</accession>
<dbReference type="RefSeq" id="XP_033710064.1">
    <property type="nucleotide sequence ID" value="XM_033854173.1"/>
</dbReference>